<evidence type="ECO:0000259" key="7">
    <source>
        <dbReference type="Pfam" id="PF08548"/>
    </source>
</evidence>
<dbReference type="GO" id="GO:0005509">
    <property type="term" value="F:calcium ion binding"/>
    <property type="evidence" value="ECO:0007669"/>
    <property type="project" value="InterPro"/>
</dbReference>
<dbReference type="Pfam" id="PF08548">
    <property type="entry name" value="Peptidase_M10_C"/>
    <property type="match status" value="1"/>
</dbReference>
<evidence type="ECO:0000256" key="5">
    <source>
        <dbReference type="SAM" id="MobiDB-lite"/>
    </source>
</evidence>
<reference evidence="8 9" key="1">
    <citation type="submission" date="2019-06" db="EMBL/GenBank/DDBJ databases">
        <authorList>
            <person name="Jiang L."/>
        </authorList>
    </citation>
    <scope>NUCLEOTIDE SEQUENCE [LARGE SCALE GENOMIC DNA]</scope>
    <source>
        <strain evidence="8 9">YIM 48858</strain>
    </source>
</reference>
<dbReference type="RefSeq" id="WP_139079976.1">
    <property type="nucleotide sequence ID" value="NZ_VDFV01000001.1"/>
</dbReference>
<dbReference type="Gene3D" id="3.20.20.70">
    <property type="entry name" value="Aldolase class I"/>
    <property type="match status" value="1"/>
</dbReference>
<keyword evidence="4" id="KW-0677">Repeat</keyword>
<dbReference type="InterPro" id="IPR001343">
    <property type="entry name" value="Hemolysn_Ca-bd"/>
</dbReference>
<feature type="region of interest" description="Disordered" evidence="5">
    <location>
        <begin position="368"/>
        <end position="448"/>
    </location>
</feature>
<dbReference type="EMBL" id="VDFV01000001">
    <property type="protein sequence ID" value="TNC74982.1"/>
    <property type="molecule type" value="Genomic_DNA"/>
</dbReference>
<keyword evidence="9" id="KW-1185">Reference proteome</keyword>
<dbReference type="PANTHER" id="PTHR35882">
    <property type="entry name" value="PELA"/>
    <property type="match status" value="1"/>
</dbReference>
<dbReference type="InterPro" id="IPR013858">
    <property type="entry name" value="Peptidase_M10B_C"/>
</dbReference>
<evidence type="ECO:0000256" key="2">
    <source>
        <dbReference type="ARBA" id="ARBA00004613"/>
    </source>
</evidence>
<evidence type="ECO:0000256" key="1">
    <source>
        <dbReference type="ARBA" id="ARBA00001913"/>
    </source>
</evidence>
<dbReference type="Pfam" id="PF03537">
    <property type="entry name" value="Glyco_hydro_114"/>
    <property type="match status" value="1"/>
</dbReference>
<dbReference type="GO" id="GO:0005615">
    <property type="term" value="C:extracellular space"/>
    <property type="evidence" value="ECO:0007669"/>
    <property type="project" value="InterPro"/>
</dbReference>
<feature type="compositionally biased region" description="Basic and acidic residues" evidence="5">
    <location>
        <begin position="368"/>
        <end position="378"/>
    </location>
</feature>
<evidence type="ECO:0000256" key="4">
    <source>
        <dbReference type="ARBA" id="ARBA00022737"/>
    </source>
</evidence>
<accession>A0A5C4NLJ2</accession>
<dbReference type="SUPFAM" id="SSF51120">
    <property type="entry name" value="beta-Roll"/>
    <property type="match status" value="1"/>
</dbReference>
<keyword evidence="3" id="KW-0964">Secreted</keyword>
<dbReference type="InterPro" id="IPR018511">
    <property type="entry name" value="Hemolysin-typ_Ca-bd_CS"/>
</dbReference>
<gene>
    <name evidence="8" type="ORF">FHG71_02340</name>
</gene>
<comment type="caution">
    <text evidence="8">The sequence shown here is derived from an EMBL/GenBank/DDBJ whole genome shotgun (WGS) entry which is preliminary data.</text>
</comment>
<dbReference type="InterPro" id="IPR016063">
    <property type="entry name" value="TM1410_Glycdase"/>
</dbReference>
<sequence length="520" mass="56851">MRLASDRTEDDDRTAEIDGRRSVVTFQTSTGPVAVDDWGYVLQGRNGSPLRSDRLASAVHDLLVIDASRDGTDAGRFRDDEIVRMKDGLGGRAVVASYISIGEASDYRDYWRDGWTDTGTASGRRTDQAPEWLGPVNPDWPESRKVRYWNERWQDIIFNDRHTGEIDAIVRAGFDAAYLDIVDAYYFWAEEVPDRERRAGDPADARQAARRMVDFIVDLTAHARETNPDFFVIPQNGAWILDDLGSDATRRKAYLDAIGGIAVEDVYFGGNADENNPLDPDEATIAVLKRDFLSHGKPVFAVDYVNGGARVSEFIRQAREDGFIPYAAPRRDLDRLAGPHDGGSPYVIPTDGDDVLRGSMRADRIEGLGGRDRIDGRGGPDILYGGTGADRLSGGRGADTIGGGGGSDHLSGGPGADRFVFRSARDSGPSHSARDTIHDFSPSSGDRIDLRGIDADSGRSGNQGFDFVGTDPFSGRASELRCVRTATDTWLRGDTNGDGRPDFIVHLDDPIWIGANHILL</sequence>
<dbReference type="OrthoDB" id="30037at2"/>
<proteinExistence type="predicted"/>
<dbReference type="InterPro" id="IPR017853">
    <property type="entry name" value="GH"/>
</dbReference>
<dbReference type="Proteomes" id="UP000305709">
    <property type="component" value="Unassembled WGS sequence"/>
</dbReference>
<comment type="cofactor">
    <cofactor evidence="1">
        <name>Ca(2+)</name>
        <dbReference type="ChEBI" id="CHEBI:29108"/>
    </cofactor>
</comment>
<feature type="domain" description="Peptidase M10 serralysin C-terminal" evidence="7">
    <location>
        <begin position="403"/>
        <end position="507"/>
    </location>
</feature>
<evidence type="ECO:0000259" key="6">
    <source>
        <dbReference type="Pfam" id="PF03537"/>
    </source>
</evidence>
<dbReference type="AlphaFoldDB" id="A0A5C4NLJ2"/>
<dbReference type="PANTHER" id="PTHR35882:SF2">
    <property type="entry name" value="PELA"/>
    <property type="match status" value="1"/>
</dbReference>
<dbReference type="SUPFAM" id="SSF51445">
    <property type="entry name" value="(Trans)glycosidases"/>
    <property type="match status" value="1"/>
</dbReference>
<dbReference type="InterPro" id="IPR011049">
    <property type="entry name" value="Serralysin-like_metalloprot_C"/>
</dbReference>
<dbReference type="NCBIfam" id="TIGR01370">
    <property type="entry name" value="MJ1477/TM1410 family putative glycoside hydrolase"/>
    <property type="match status" value="1"/>
</dbReference>
<dbReference type="PRINTS" id="PR00313">
    <property type="entry name" value="CABNDNGRPT"/>
</dbReference>
<evidence type="ECO:0000256" key="3">
    <source>
        <dbReference type="ARBA" id="ARBA00022525"/>
    </source>
</evidence>
<comment type="subcellular location">
    <subcellularLocation>
        <location evidence="2">Secreted</location>
    </subcellularLocation>
</comment>
<dbReference type="InterPro" id="IPR013785">
    <property type="entry name" value="Aldolase_TIM"/>
</dbReference>
<organism evidence="8 9">
    <name type="scientific">Rubellimicrobium roseum</name>
    <dbReference type="NCBI Taxonomy" id="687525"/>
    <lineage>
        <taxon>Bacteria</taxon>
        <taxon>Pseudomonadati</taxon>
        <taxon>Pseudomonadota</taxon>
        <taxon>Alphaproteobacteria</taxon>
        <taxon>Rhodobacterales</taxon>
        <taxon>Roseobacteraceae</taxon>
        <taxon>Rubellimicrobium</taxon>
    </lineage>
</organism>
<dbReference type="Pfam" id="PF00353">
    <property type="entry name" value="HemolysinCabind"/>
    <property type="match status" value="1"/>
</dbReference>
<dbReference type="Gene3D" id="2.150.10.10">
    <property type="entry name" value="Serralysin-like metalloprotease, C-terminal"/>
    <property type="match status" value="1"/>
</dbReference>
<name>A0A5C4NLJ2_9RHOB</name>
<protein>
    <submittedName>
        <fullName evidence="8">Uncharacterized protein</fullName>
    </submittedName>
</protein>
<dbReference type="PROSITE" id="PS00330">
    <property type="entry name" value="HEMOLYSIN_CALCIUM"/>
    <property type="match status" value="3"/>
</dbReference>
<feature type="domain" description="Glycoside-hydrolase family GH114 TIM-barrel" evidence="6">
    <location>
        <begin position="62"/>
        <end position="334"/>
    </location>
</feature>
<dbReference type="InterPro" id="IPR004352">
    <property type="entry name" value="GH114_TIM-barrel"/>
</dbReference>
<feature type="compositionally biased region" description="Gly residues" evidence="5">
    <location>
        <begin position="394"/>
        <end position="415"/>
    </location>
</feature>
<evidence type="ECO:0000313" key="9">
    <source>
        <dbReference type="Proteomes" id="UP000305709"/>
    </source>
</evidence>
<evidence type="ECO:0000313" key="8">
    <source>
        <dbReference type="EMBL" id="TNC74982.1"/>
    </source>
</evidence>